<reference evidence="2 3" key="1">
    <citation type="journal article" date="2016" name="Nat. Commun.">
        <title>Thousands of microbial genomes shed light on interconnected biogeochemical processes in an aquifer system.</title>
        <authorList>
            <person name="Anantharaman K."/>
            <person name="Brown C.T."/>
            <person name="Hug L.A."/>
            <person name="Sharon I."/>
            <person name="Castelle C.J."/>
            <person name="Probst A.J."/>
            <person name="Thomas B.C."/>
            <person name="Singh A."/>
            <person name="Wilkins M.J."/>
            <person name="Karaoz U."/>
            <person name="Brodie E.L."/>
            <person name="Williams K.H."/>
            <person name="Hubbard S.S."/>
            <person name="Banfield J.F."/>
        </authorList>
    </citation>
    <scope>NUCLEOTIDE SEQUENCE [LARGE SCALE GENOMIC DNA]</scope>
</reference>
<evidence type="ECO:0000313" key="3">
    <source>
        <dbReference type="Proteomes" id="UP000178726"/>
    </source>
</evidence>
<dbReference type="AlphaFoldDB" id="A0A1F6NB02"/>
<name>A0A1F6NB02_9BACT</name>
<accession>A0A1F6NB02</accession>
<sequence>MEEITTKQIVLGIFLIVLLIGGYILADLSLGWLNKEDVTMGVKVRIPETEKVATSTIIVEPKEEILQLIKKQYSPPQDIYSNADSYEKNLISWAIKGEFAIAKIVVRGEVRNDLPNFVSLSLGDISGTLGGSRKSVTQLDFNNSNAVFTKENPLEFTIDLKSPIRLSTTRDEFLTTFESSKNIILWDIIAPPPDNGTIAKMIIAPYSSQGKYGEGTIITSVEFRYACVEYDPNCKAILCPDKEYQHGSECIRDVFGAETAKNYSDYFRKK</sequence>
<evidence type="ECO:0000313" key="2">
    <source>
        <dbReference type="EMBL" id="OGH80893.1"/>
    </source>
</evidence>
<dbReference type="STRING" id="1798689.A3I29_00635"/>
<dbReference type="Proteomes" id="UP000178726">
    <property type="component" value="Unassembled WGS sequence"/>
</dbReference>
<keyword evidence="1" id="KW-0812">Transmembrane</keyword>
<protein>
    <submittedName>
        <fullName evidence="2">Uncharacterized protein</fullName>
    </submittedName>
</protein>
<evidence type="ECO:0000256" key="1">
    <source>
        <dbReference type="SAM" id="Phobius"/>
    </source>
</evidence>
<feature type="transmembrane region" description="Helical" evidence="1">
    <location>
        <begin position="9"/>
        <end position="33"/>
    </location>
</feature>
<gene>
    <name evidence="2" type="ORF">A3I29_00635</name>
</gene>
<proteinExistence type="predicted"/>
<dbReference type="EMBL" id="MFQK01000018">
    <property type="protein sequence ID" value="OGH80893.1"/>
    <property type="molecule type" value="Genomic_DNA"/>
</dbReference>
<keyword evidence="1" id="KW-1133">Transmembrane helix</keyword>
<organism evidence="2 3">
    <name type="scientific">Candidatus Magasanikbacteria bacterium RIFCSPLOWO2_02_FULL_44_11</name>
    <dbReference type="NCBI Taxonomy" id="1798689"/>
    <lineage>
        <taxon>Bacteria</taxon>
        <taxon>Candidatus Magasanikiibacteriota</taxon>
    </lineage>
</organism>
<keyword evidence="1" id="KW-0472">Membrane</keyword>
<comment type="caution">
    <text evidence="2">The sequence shown here is derived from an EMBL/GenBank/DDBJ whole genome shotgun (WGS) entry which is preliminary data.</text>
</comment>